<feature type="domain" description="WRKY" evidence="7">
    <location>
        <begin position="1"/>
        <end position="42"/>
    </location>
</feature>
<evidence type="ECO:0000313" key="8">
    <source>
        <dbReference type="EMBL" id="KAI5074990.1"/>
    </source>
</evidence>
<keyword evidence="3" id="KW-0238">DNA-binding</keyword>
<dbReference type="PROSITE" id="PS50811">
    <property type="entry name" value="WRKY"/>
    <property type="match status" value="1"/>
</dbReference>
<dbReference type="SUPFAM" id="SSF118290">
    <property type="entry name" value="WRKY DNA-binding domain"/>
    <property type="match status" value="1"/>
</dbReference>
<name>A0A9D4UWB1_ADICA</name>
<evidence type="ECO:0000256" key="5">
    <source>
        <dbReference type="ARBA" id="ARBA00023242"/>
    </source>
</evidence>
<dbReference type="AlphaFoldDB" id="A0A9D4UWB1"/>
<keyword evidence="2" id="KW-0805">Transcription regulation</keyword>
<protein>
    <recommendedName>
        <fullName evidence="7">WRKY domain-containing protein</fullName>
    </recommendedName>
</protein>
<evidence type="ECO:0000256" key="2">
    <source>
        <dbReference type="ARBA" id="ARBA00023015"/>
    </source>
</evidence>
<dbReference type="GO" id="GO:0003700">
    <property type="term" value="F:DNA-binding transcription factor activity"/>
    <property type="evidence" value="ECO:0007669"/>
    <property type="project" value="InterPro"/>
</dbReference>
<dbReference type="PANTHER" id="PTHR31221:SF334">
    <property type="entry name" value="WRKY TRANSCRIPTION FACTOR 57-RELATED"/>
    <property type="match status" value="1"/>
</dbReference>
<gene>
    <name evidence="8" type="ORF">GOP47_0010951</name>
</gene>
<evidence type="ECO:0000256" key="6">
    <source>
        <dbReference type="SAM" id="MobiDB-lite"/>
    </source>
</evidence>
<dbReference type="Proteomes" id="UP000886520">
    <property type="component" value="Chromosome 10"/>
</dbReference>
<dbReference type="SMART" id="SM00774">
    <property type="entry name" value="WRKY"/>
    <property type="match status" value="1"/>
</dbReference>
<sequence>MQRSYYRCTNSKCSVKKRVERCTEDPSLVVTTYEGQHTHHSPALLRGSILPDPNYPLSTATHVSFVPWQSSPINPSLHFTSTLAHSQLIRNPFLSPANVLYGFPQMSTPLSFPSLVHHLPITGALARDNAEKTLIVQGECVQGNVNKSKHTDFMQEIEASEHQHHHQRRFSHGRTPHAASATVESTPLIDKGLLDDMLPHRPCMRNTSPPTPSP</sequence>
<evidence type="ECO:0000256" key="1">
    <source>
        <dbReference type="ARBA" id="ARBA00004123"/>
    </source>
</evidence>
<keyword evidence="5" id="KW-0539">Nucleus</keyword>
<evidence type="ECO:0000256" key="3">
    <source>
        <dbReference type="ARBA" id="ARBA00023125"/>
    </source>
</evidence>
<dbReference type="InterPro" id="IPR003657">
    <property type="entry name" value="WRKY_dom"/>
</dbReference>
<keyword evidence="9" id="KW-1185">Reference proteome</keyword>
<organism evidence="8 9">
    <name type="scientific">Adiantum capillus-veneris</name>
    <name type="common">Maidenhair fern</name>
    <dbReference type="NCBI Taxonomy" id="13818"/>
    <lineage>
        <taxon>Eukaryota</taxon>
        <taxon>Viridiplantae</taxon>
        <taxon>Streptophyta</taxon>
        <taxon>Embryophyta</taxon>
        <taxon>Tracheophyta</taxon>
        <taxon>Polypodiopsida</taxon>
        <taxon>Polypodiidae</taxon>
        <taxon>Polypodiales</taxon>
        <taxon>Pteridineae</taxon>
        <taxon>Pteridaceae</taxon>
        <taxon>Vittarioideae</taxon>
        <taxon>Adiantum</taxon>
    </lineage>
</organism>
<dbReference type="Pfam" id="PF03106">
    <property type="entry name" value="WRKY"/>
    <property type="match status" value="1"/>
</dbReference>
<feature type="compositionally biased region" description="Basic residues" evidence="6">
    <location>
        <begin position="163"/>
        <end position="175"/>
    </location>
</feature>
<evidence type="ECO:0000313" key="9">
    <source>
        <dbReference type="Proteomes" id="UP000886520"/>
    </source>
</evidence>
<proteinExistence type="predicted"/>
<dbReference type="InterPro" id="IPR036576">
    <property type="entry name" value="WRKY_dom_sf"/>
</dbReference>
<reference evidence="8" key="1">
    <citation type="submission" date="2021-01" db="EMBL/GenBank/DDBJ databases">
        <title>Adiantum capillus-veneris genome.</title>
        <authorList>
            <person name="Fang Y."/>
            <person name="Liao Q."/>
        </authorList>
    </citation>
    <scope>NUCLEOTIDE SEQUENCE</scope>
    <source>
        <strain evidence="8">H3</strain>
        <tissue evidence="8">Leaf</tissue>
    </source>
</reference>
<dbReference type="InterPro" id="IPR044810">
    <property type="entry name" value="WRKY_plant"/>
</dbReference>
<evidence type="ECO:0000256" key="4">
    <source>
        <dbReference type="ARBA" id="ARBA00023163"/>
    </source>
</evidence>
<comment type="caution">
    <text evidence="8">The sequence shown here is derived from an EMBL/GenBank/DDBJ whole genome shotgun (WGS) entry which is preliminary data.</text>
</comment>
<dbReference type="GO" id="GO:0043565">
    <property type="term" value="F:sequence-specific DNA binding"/>
    <property type="evidence" value="ECO:0007669"/>
    <property type="project" value="InterPro"/>
</dbReference>
<accession>A0A9D4UWB1</accession>
<dbReference type="GO" id="GO:0005634">
    <property type="term" value="C:nucleus"/>
    <property type="evidence" value="ECO:0007669"/>
    <property type="project" value="UniProtKB-SubCell"/>
</dbReference>
<keyword evidence="4" id="KW-0804">Transcription</keyword>
<comment type="subcellular location">
    <subcellularLocation>
        <location evidence="1">Nucleus</location>
    </subcellularLocation>
</comment>
<evidence type="ECO:0000259" key="7">
    <source>
        <dbReference type="PROSITE" id="PS50811"/>
    </source>
</evidence>
<dbReference type="EMBL" id="JABFUD020000010">
    <property type="protein sequence ID" value="KAI5074990.1"/>
    <property type="molecule type" value="Genomic_DNA"/>
</dbReference>
<dbReference type="PANTHER" id="PTHR31221">
    <property type="entry name" value="WRKY TRANSCRIPTION FACTOR PROTEIN 1-RELATED"/>
    <property type="match status" value="1"/>
</dbReference>
<dbReference type="Gene3D" id="2.20.25.80">
    <property type="entry name" value="WRKY domain"/>
    <property type="match status" value="1"/>
</dbReference>
<feature type="region of interest" description="Disordered" evidence="6">
    <location>
        <begin position="161"/>
        <end position="214"/>
    </location>
</feature>